<evidence type="ECO:0000313" key="2">
    <source>
        <dbReference type="EMBL" id="UOE36789.1"/>
    </source>
</evidence>
<protein>
    <submittedName>
        <fullName evidence="2">Uncharacterized protein</fullName>
    </submittedName>
</protein>
<dbReference type="EMBL" id="CP094538">
    <property type="protein sequence ID" value="UOE36789.1"/>
    <property type="molecule type" value="Genomic_DNA"/>
</dbReference>
<evidence type="ECO:0000256" key="1">
    <source>
        <dbReference type="SAM" id="MobiDB-lite"/>
    </source>
</evidence>
<reference evidence="2 3" key="1">
    <citation type="submission" date="2022-03" db="EMBL/GenBank/DDBJ databases">
        <title>Hymenobactersp. isolated from the air.</title>
        <authorList>
            <person name="Won M."/>
            <person name="Kwon S.-W."/>
        </authorList>
    </citation>
    <scope>NUCLEOTIDE SEQUENCE [LARGE SCALE GENOMIC DNA]</scope>
    <source>
        <strain evidence="2 3">KACC 22596</strain>
        <plasmid evidence="2 3">unnamed4</plasmid>
    </source>
</reference>
<sequence length="426" mass="47358">MVTTDAICLVRNSCGRTPWSHSLFLFAVLAGCQPDQPKKQTAPPPTPVTPPAGAAQLAPLAPPISQTPEPTKPLAPEPPAIERYRVLPTTRSYMGTVGGEPATLALTWVRPDSAVGRVYFWRPATEYELTTASRHRPGRLLAQSPGCWGFLSGADAPGYWQVTSGPGPQLRGYWRDPAGRRQSFTLRESYQRSVRYARENLSIDESGADEAGDQRPWHESDFLHLLDGPAARSALARALRPGRARQRAIVLDNEGQAFCNSILDVRLNDFYLLSFYRHELIDPIEGTNDELLKAWLFDLASGRKLTIASQLQPGYELPLRRLLTRQLRHNPRFNYLNPELNPSAPDAWHWSHEPDQSATLVSLPNEDEALALTATGLEATYCSNSLFDNGGPFTPRFPVVVPYAELRPLVRPGTPLARMLWARGLW</sequence>
<geneLocation type="plasmid" evidence="2 3">
    <name>unnamed4</name>
</geneLocation>
<dbReference type="Proteomes" id="UP000831390">
    <property type="component" value="Plasmid unnamed4"/>
</dbReference>
<evidence type="ECO:0000313" key="3">
    <source>
        <dbReference type="Proteomes" id="UP000831390"/>
    </source>
</evidence>
<dbReference type="RefSeq" id="WP_243520989.1">
    <property type="nucleotide sequence ID" value="NZ_CP094538.1"/>
</dbReference>
<feature type="compositionally biased region" description="Pro residues" evidence="1">
    <location>
        <begin position="70"/>
        <end position="79"/>
    </location>
</feature>
<organism evidence="2 3">
    <name type="scientific">Hymenobacter monticola</name>
    <dbReference type="NCBI Taxonomy" id="1705399"/>
    <lineage>
        <taxon>Bacteria</taxon>
        <taxon>Pseudomonadati</taxon>
        <taxon>Bacteroidota</taxon>
        <taxon>Cytophagia</taxon>
        <taxon>Cytophagales</taxon>
        <taxon>Hymenobacteraceae</taxon>
        <taxon>Hymenobacter</taxon>
    </lineage>
</organism>
<keyword evidence="2" id="KW-0614">Plasmid</keyword>
<gene>
    <name evidence="2" type="ORF">MTP16_25265</name>
</gene>
<keyword evidence="3" id="KW-1185">Reference proteome</keyword>
<name>A0ABY4BD24_9BACT</name>
<proteinExistence type="predicted"/>
<feature type="region of interest" description="Disordered" evidence="1">
    <location>
        <begin position="36"/>
        <end position="80"/>
    </location>
</feature>
<accession>A0ABY4BD24</accession>